<proteinExistence type="predicted"/>
<dbReference type="PANTHER" id="PTHR10357:SF219">
    <property type="entry name" value="MALTOSE ALPHA-D-GLUCOSYLTRANSFERASE"/>
    <property type="match status" value="1"/>
</dbReference>
<dbReference type="Gene3D" id="2.60.40.1180">
    <property type="entry name" value="Golgi alpha-mannosidase II"/>
    <property type="match status" value="1"/>
</dbReference>
<keyword evidence="3" id="KW-0326">Glycosidase</keyword>
<dbReference type="PANTHER" id="PTHR10357">
    <property type="entry name" value="ALPHA-AMYLASE FAMILY MEMBER"/>
    <property type="match status" value="1"/>
</dbReference>
<dbReference type="Gene3D" id="3.20.20.80">
    <property type="entry name" value="Glycosidases"/>
    <property type="match status" value="1"/>
</dbReference>
<dbReference type="GO" id="GO:0004556">
    <property type="term" value="F:alpha-amylase activity"/>
    <property type="evidence" value="ECO:0007669"/>
    <property type="project" value="UniProtKB-EC"/>
</dbReference>
<keyword evidence="3" id="KW-0413">Isomerase</keyword>
<dbReference type="SUPFAM" id="SSF51445">
    <property type="entry name" value="(Trans)glycosidases"/>
    <property type="match status" value="1"/>
</dbReference>
<organism evidence="3">
    <name type="scientific">uncultured Solirubrobacteraceae bacterium</name>
    <dbReference type="NCBI Taxonomy" id="1162706"/>
    <lineage>
        <taxon>Bacteria</taxon>
        <taxon>Bacillati</taxon>
        <taxon>Actinomycetota</taxon>
        <taxon>Thermoleophilia</taxon>
        <taxon>Solirubrobacterales</taxon>
        <taxon>Solirubrobacteraceae</taxon>
        <taxon>environmental samples</taxon>
    </lineage>
</organism>
<feature type="domain" description="Glycosyl hydrolase family 13 catalytic" evidence="1">
    <location>
        <begin position="56"/>
        <end position="160"/>
    </location>
</feature>
<dbReference type="GO" id="GO:0005975">
    <property type="term" value="P:carbohydrate metabolic process"/>
    <property type="evidence" value="ECO:0007669"/>
    <property type="project" value="InterPro"/>
</dbReference>
<evidence type="ECO:0000259" key="2">
    <source>
        <dbReference type="Pfam" id="PF16657"/>
    </source>
</evidence>
<dbReference type="InterPro" id="IPR013780">
    <property type="entry name" value="Glyco_hydro_b"/>
</dbReference>
<dbReference type="InterPro" id="IPR032091">
    <property type="entry name" value="Malt_amylase-like_C"/>
</dbReference>
<accession>A0A6J4SC38</accession>
<dbReference type="Pfam" id="PF00128">
    <property type="entry name" value="Alpha-amylase"/>
    <property type="match status" value="1"/>
</dbReference>
<dbReference type="GO" id="GO:0047471">
    <property type="term" value="F:maltose alpha-D-glucosyltransferase activity"/>
    <property type="evidence" value="ECO:0007669"/>
    <property type="project" value="UniProtKB-EC"/>
</dbReference>
<gene>
    <name evidence="3" type="ORF">AVDCRST_MAG85-1420</name>
</gene>
<sequence>NCQWGLFLRNHDELTLEMVTDEERDYMYSEYAKDPRMRLNVGIRRRLAPLLEGGRDEIELMHAILFSLRGSPVLYYGDEIAMGDNVYLGDRDGVRTPMQWTGDRNGGFSRADFAQLYAPPLMDPVYGYQAVNVEAQLRTPTSLLRWMRRLISLRKEHPVFGLGTFEALVPENPRIFAHIRTYEDDVALCVHNLASSAQAVELDLSWYEGYHPVEMFGRTRFPRIGQLPYLLTLAPRGFYWFLLEKEEGG</sequence>
<dbReference type="SUPFAM" id="SSF51011">
    <property type="entry name" value="Glycosyl hydrolase domain"/>
    <property type="match status" value="1"/>
</dbReference>
<feature type="domain" description="Maltogenic amylase-like C-terminal" evidence="2">
    <location>
        <begin position="165"/>
        <end position="240"/>
    </location>
</feature>
<reference evidence="3" key="1">
    <citation type="submission" date="2020-02" db="EMBL/GenBank/DDBJ databases">
        <authorList>
            <person name="Meier V. D."/>
        </authorList>
    </citation>
    <scope>NUCLEOTIDE SEQUENCE</scope>
    <source>
        <strain evidence="3">AVDCRST_MAG85</strain>
    </source>
</reference>
<dbReference type="EMBL" id="CADCVT010000156">
    <property type="protein sequence ID" value="CAA9495017.1"/>
    <property type="molecule type" value="Genomic_DNA"/>
</dbReference>
<name>A0A6J4SC38_9ACTN</name>
<dbReference type="Pfam" id="PF16657">
    <property type="entry name" value="Malt_amylase_C"/>
    <property type="match status" value="1"/>
</dbReference>
<dbReference type="InterPro" id="IPR017853">
    <property type="entry name" value="GH"/>
</dbReference>
<evidence type="ECO:0000259" key="1">
    <source>
        <dbReference type="Pfam" id="PF00128"/>
    </source>
</evidence>
<keyword evidence="3" id="KW-0378">Hydrolase</keyword>
<dbReference type="AlphaFoldDB" id="A0A6J4SC38"/>
<protein>
    <submittedName>
        <fullName evidence="3">GH13_16</fullName>
        <ecNumber evidence="3">3.2.1.1</ecNumber>
        <ecNumber evidence="3">5.4.99.16</ecNumber>
    </submittedName>
</protein>
<feature type="non-terminal residue" evidence="3">
    <location>
        <position position="1"/>
    </location>
</feature>
<evidence type="ECO:0000313" key="3">
    <source>
        <dbReference type="EMBL" id="CAA9495017.1"/>
    </source>
</evidence>
<dbReference type="EC" id="5.4.99.16" evidence="3"/>
<dbReference type="EC" id="3.2.1.1" evidence="3"/>
<dbReference type="InterPro" id="IPR006047">
    <property type="entry name" value="GH13_cat_dom"/>
</dbReference>